<name>D4BPW3_BIFBR</name>
<proteinExistence type="predicted"/>
<protein>
    <submittedName>
        <fullName evidence="1">Uncharacterized protein</fullName>
    </submittedName>
</protein>
<comment type="caution">
    <text evidence="1">The sequence shown here is derived from an EMBL/GenBank/DDBJ whole genome shotgun (WGS) entry which is preliminary data.</text>
</comment>
<accession>D4BPW3</accession>
<evidence type="ECO:0000313" key="2">
    <source>
        <dbReference type="Proteomes" id="UP000003191"/>
    </source>
</evidence>
<organism evidence="1 2">
    <name type="scientific">Bifidobacterium breve DSM 20213 = JCM 1192</name>
    <dbReference type="NCBI Taxonomy" id="518634"/>
    <lineage>
        <taxon>Bacteria</taxon>
        <taxon>Bacillati</taxon>
        <taxon>Actinomycetota</taxon>
        <taxon>Actinomycetes</taxon>
        <taxon>Bifidobacteriales</taxon>
        <taxon>Bifidobacteriaceae</taxon>
        <taxon>Bifidobacterium</taxon>
    </lineage>
</organism>
<dbReference type="AlphaFoldDB" id="D4BPW3"/>
<dbReference type="EMBL" id="ACCG02000009">
    <property type="protein sequence ID" value="EFE89700.1"/>
    <property type="molecule type" value="Genomic_DNA"/>
</dbReference>
<dbReference type="HOGENOM" id="CLU_3266403_0_0_11"/>
<gene>
    <name evidence="1" type="ORF">BIFBRE_04128</name>
</gene>
<reference evidence="1 2" key="1">
    <citation type="submission" date="2010-02" db="EMBL/GenBank/DDBJ databases">
        <authorList>
            <person name="Weinstock G."/>
            <person name="Sodergren E."/>
            <person name="Clifton S."/>
            <person name="Fulton L."/>
            <person name="Fulton B."/>
            <person name="Courtney L."/>
            <person name="Fronick C."/>
            <person name="Harrison M."/>
            <person name="Strong C."/>
            <person name="Farmer C."/>
            <person name="Delahaunty K."/>
            <person name="Markovic C."/>
            <person name="Hall O."/>
            <person name="Minx P."/>
            <person name="Tomlinson C."/>
            <person name="Mitreva M."/>
            <person name="Nelson J."/>
            <person name="Hou S."/>
            <person name="Wollam A."/>
            <person name="Pepin K.H."/>
            <person name="Johnson M."/>
            <person name="Bhonagiri V."/>
            <person name="Zhang X."/>
            <person name="Suruliraj S."/>
            <person name="Warren W."/>
            <person name="Chinwalla A."/>
            <person name="Mardis E.R."/>
            <person name="Wilson R.K."/>
        </authorList>
    </citation>
    <scope>NUCLEOTIDE SEQUENCE [LARGE SCALE GENOMIC DNA]</scope>
    <source>
        <strain evidence="1 2">DSM 20213</strain>
    </source>
</reference>
<sequence>MTEECPAESGYVVPACQLSTTACCLQFGKMIQILTTEPQIT</sequence>
<keyword evidence="2" id="KW-1185">Reference proteome</keyword>
<evidence type="ECO:0000313" key="1">
    <source>
        <dbReference type="EMBL" id="EFE89700.1"/>
    </source>
</evidence>
<dbReference type="Proteomes" id="UP000003191">
    <property type="component" value="Unassembled WGS sequence"/>
</dbReference>